<reference evidence="2" key="3">
    <citation type="submission" date="2020-12" db="UniProtKB">
        <authorList>
            <consortium name="EnsemblPlants"/>
        </authorList>
    </citation>
    <scope>IDENTIFICATION</scope>
</reference>
<proteinExistence type="predicted"/>
<reference evidence="1 3" key="1">
    <citation type="journal article" date="2008" name="Science">
        <title>The Physcomitrella genome reveals evolutionary insights into the conquest of land by plants.</title>
        <authorList>
            <person name="Rensing S."/>
            <person name="Lang D."/>
            <person name="Zimmer A."/>
            <person name="Terry A."/>
            <person name="Salamov A."/>
            <person name="Shapiro H."/>
            <person name="Nishiyama T."/>
            <person name="Perroud P.-F."/>
            <person name="Lindquist E."/>
            <person name="Kamisugi Y."/>
            <person name="Tanahashi T."/>
            <person name="Sakakibara K."/>
            <person name="Fujita T."/>
            <person name="Oishi K."/>
            <person name="Shin-I T."/>
            <person name="Kuroki Y."/>
            <person name="Toyoda A."/>
            <person name="Suzuki Y."/>
            <person name="Hashimoto A."/>
            <person name="Yamaguchi K."/>
            <person name="Sugano A."/>
            <person name="Kohara Y."/>
            <person name="Fujiyama A."/>
            <person name="Anterola A."/>
            <person name="Aoki S."/>
            <person name="Ashton N."/>
            <person name="Barbazuk W.B."/>
            <person name="Barker E."/>
            <person name="Bennetzen J."/>
            <person name="Bezanilla M."/>
            <person name="Blankenship R."/>
            <person name="Cho S.H."/>
            <person name="Dutcher S."/>
            <person name="Estelle M."/>
            <person name="Fawcett J.A."/>
            <person name="Gundlach H."/>
            <person name="Hanada K."/>
            <person name="Heyl A."/>
            <person name="Hicks K.A."/>
            <person name="Hugh J."/>
            <person name="Lohr M."/>
            <person name="Mayer K."/>
            <person name="Melkozernov A."/>
            <person name="Murata T."/>
            <person name="Nelson D."/>
            <person name="Pils B."/>
            <person name="Prigge M."/>
            <person name="Reiss B."/>
            <person name="Renner T."/>
            <person name="Rombauts S."/>
            <person name="Rushton P."/>
            <person name="Sanderfoot A."/>
            <person name="Schween G."/>
            <person name="Shiu S.-H."/>
            <person name="Stueber K."/>
            <person name="Theodoulou F.L."/>
            <person name="Tu H."/>
            <person name="Van de Peer Y."/>
            <person name="Verrier P.J."/>
            <person name="Waters E."/>
            <person name="Wood A."/>
            <person name="Yang L."/>
            <person name="Cove D."/>
            <person name="Cuming A."/>
            <person name="Hasebe M."/>
            <person name="Lucas S."/>
            <person name="Mishler D.B."/>
            <person name="Reski R."/>
            <person name="Grigoriev I."/>
            <person name="Quatrano R.S."/>
            <person name="Boore J.L."/>
        </authorList>
    </citation>
    <scope>NUCLEOTIDE SEQUENCE [LARGE SCALE GENOMIC DNA]</scope>
    <source>
        <strain evidence="2 3">cv. Gransden 2004</strain>
    </source>
</reference>
<gene>
    <name evidence="1" type="ORF">PHYPA_025222</name>
</gene>
<keyword evidence="3" id="KW-1185">Reference proteome</keyword>
<organism evidence="1">
    <name type="scientific">Physcomitrium patens</name>
    <name type="common">Spreading-leaved earth moss</name>
    <name type="synonym">Physcomitrella patens</name>
    <dbReference type="NCBI Taxonomy" id="3218"/>
    <lineage>
        <taxon>Eukaryota</taxon>
        <taxon>Viridiplantae</taxon>
        <taxon>Streptophyta</taxon>
        <taxon>Embryophyta</taxon>
        <taxon>Bryophyta</taxon>
        <taxon>Bryophytina</taxon>
        <taxon>Bryopsida</taxon>
        <taxon>Funariidae</taxon>
        <taxon>Funariales</taxon>
        <taxon>Funariaceae</taxon>
        <taxon>Physcomitrium</taxon>
    </lineage>
</organism>
<dbReference type="AlphaFoldDB" id="A0A2K1IVH4"/>
<accession>A0A2K1IVH4</accession>
<evidence type="ECO:0000313" key="3">
    <source>
        <dbReference type="Proteomes" id="UP000006727"/>
    </source>
</evidence>
<reference evidence="1 3" key="2">
    <citation type="journal article" date="2018" name="Plant J.">
        <title>The Physcomitrella patens chromosome-scale assembly reveals moss genome structure and evolution.</title>
        <authorList>
            <person name="Lang D."/>
            <person name="Ullrich K.K."/>
            <person name="Murat F."/>
            <person name="Fuchs J."/>
            <person name="Jenkins J."/>
            <person name="Haas F.B."/>
            <person name="Piednoel M."/>
            <person name="Gundlach H."/>
            <person name="Van Bel M."/>
            <person name="Meyberg R."/>
            <person name="Vives C."/>
            <person name="Morata J."/>
            <person name="Symeonidi A."/>
            <person name="Hiss M."/>
            <person name="Muchero W."/>
            <person name="Kamisugi Y."/>
            <person name="Saleh O."/>
            <person name="Blanc G."/>
            <person name="Decker E.L."/>
            <person name="van Gessel N."/>
            <person name="Grimwood J."/>
            <person name="Hayes R.D."/>
            <person name="Graham S.W."/>
            <person name="Gunter L.E."/>
            <person name="McDaniel S.F."/>
            <person name="Hoernstein S.N.W."/>
            <person name="Larsson A."/>
            <person name="Li F.W."/>
            <person name="Perroud P.F."/>
            <person name="Phillips J."/>
            <person name="Ranjan P."/>
            <person name="Rokshar D.S."/>
            <person name="Rothfels C.J."/>
            <person name="Schneider L."/>
            <person name="Shu S."/>
            <person name="Stevenson D.W."/>
            <person name="Thummler F."/>
            <person name="Tillich M."/>
            <person name="Villarreal Aguilar J.C."/>
            <person name="Widiez T."/>
            <person name="Wong G.K."/>
            <person name="Wymore A."/>
            <person name="Zhang Y."/>
            <person name="Zimmer A.D."/>
            <person name="Quatrano R.S."/>
            <person name="Mayer K.F.X."/>
            <person name="Goodstein D."/>
            <person name="Casacuberta J.M."/>
            <person name="Vandepoele K."/>
            <person name="Reski R."/>
            <person name="Cuming A.C."/>
            <person name="Tuskan G.A."/>
            <person name="Maumus F."/>
            <person name="Salse J."/>
            <person name="Schmutz J."/>
            <person name="Rensing S.A."/>
        </authorList>
    </citation>
    <scope>NUCLEOTIDE SEQUENCE [LARGE SCALE GENOMIC DNA]</scope>
    <source>
        <strain evidence="2 3">cv. Gransden 2004</strain>
    </source>
</reference>
<evidence type="ECO:0000313" key="1">
    <source>
        <dbReference type="EMBL" id="PNR33279.1"/>
    </source>
</evidence>
<dbReference type="Gramene" id="Pp3c20_16720V3.1">
    <property type="protein sequence ID" value="Pp3c20_16720V3.1"/>
    <property type="gene ID" value="Pp3c20_16720"/>
</dbReference>
<evidence type="ECO:0000313" key="2">
    <source>
        <dbReference type="EnsemblPlants" id="Pp3c20_16720V3.1"/>
    </source>
</evidence>
<dbReference type="EMBL" id="ABEU02000020">
    <property type="protein sequence ID" value="PNR33279.1"/>
    <property type="molecule type" value="Genomic_DNA"/>
</dbReference>
<dbReference type="Proteomes" id="UP000006727">
    <property type="component" value="Chromosome 20"/>
</dbReference>
<name>A0A2K1IVH4_PHYPA</name>
<dbReference type="EnsemblPlants" id="Pp3c20_16720V3.1">
    <property type="protein sequence ID" value="Pp3c20_16720V3.1"/>
    <property type="gene ID" value="Pp3c20_16720"/>
</dbReference>
<sequence length="45" mass="5472">MFWQKERLRYGCGILFQCCGTRRRHCGSYSLTWRSFCDTIEHLLL</sequence>
<protein>
    <submittedName>
        <fullName evidence="1 2">Uncharacterized protein</fullName>
    </submittedName>
</protein>